<feature type="region of interest" description="Disordered" evidence="1">
    <location>
        <begin position="252"/>
        <end position="277"/>
    </location>
</feature>
<organism evidence="3 4">
    <name type="scientific">Raineyella fluvialis</name>
    <dbReference type="NCBI Taxonomy" id="2662261"/>
    <lineage>
        <taxon>Bacteria</taxon>
        <taxon>Bacillati</taxon>
        <taxon>Actinomycetota</taxon>
        <taxon>Actinomycetes</taxon>
        <taxon>Propionibacteriales</taxon>
        <taxon>Propionibacteriaceae</taxon>
        <taxon>Raineyella</taxon>
    </lineage>
</organism>
<reference evidence="3 4" key="1">
    <citation type="submission" date="2019-10" db="EMBL/GenBank/DDBJ databases">
        <title>Genomic analysis of Raineyella sp. CBA3103.</title>
        <authorList>
            <person name="Roh S.W."/>
        </authorList>
    </citation>
    <scope>NUCLEOTIDE SEQUENCE [LARGE SCALE GENOMIC DNA]</scope>
    <source>
        <strain evidence="3 4">CBA3103</strain>
    </source>
</reference>
<sequence length="277" mass="28641">MNQARRAAPQSPRSSLRDIAVSLRGPRGGERPSRALIDPDEPQGIGARATRLLVPGVAASVVAVGTVGVVLGSQRTAGLEAVPAAAIPQDIALRNTSGASRSEQRLLAPSETPSATAMASATPSATPSASSTPSPTPSATKASTPKASSLKSSASPQPSGSVANCPKPSGWLGANAQRVYEVSCQVFSYVTAYGGSRDGDPGPHGTGHALDIMIGDSTRGWDIANYMRAHASSLGITEVIYQQKIWTTQRSSEGWRPMEDRGSPTANHMDHVHVTVS</sequence>
<name>A0A5Q2FAA6_9ACTN</name>
<dbReference type="Pfam" id="PF26571">
    <property type="entry name" value="VldE"/>
    <property type="match status" value="1"/>
</dbReference>
<proteinExistence type="predicted"/>
<evidence type="ECO:0000313" key="4">
    <source>
        <dbReference type="Proteomes" id="UP000386847"/>
    </source>
</evidence>
<dbReference type="KEGG" id="rain:Rai3103_07995"/>
<feature type="region of interest" description="Disordered" evidence="1">
    <location>
        <begin position="1"/>
        <end position="45"/>
    </location>
</feature>
<evidence type="ECO:0000313" key="3">
    <source>
        <dbReference type="EMBL" id="QGF23618.1"/>
    </source>
</evidence>
<feature type="region of interest" description="Disordered" evidence="1">
    <location>
        <begin position="96"/>
        <end position="163"/>
    </location>
</feature>
<feature type="domain" description="ARB-07466-like C-terminal" evidence="2">
    <location>
        <begin position="174"/>
        <end position="269"/>
    </location>
</feature>
<dbReference type="AlphaFoldDB" id="A0A5Q2FAA6"/>
<dbReference type="EMBL" id="CP045725">
    <property type="protein sequence ID" value="QGF23618.1"/>
    <property type="molecule type" value="Genomic_DNA"/>
</dbReference>
<evidence type="ECO:0000259" key="2">
    <source>
        <dbReference type="Pfam" id="PF26571"/>
    </source>
</evidence>
<dbReference type="Proteomes" id="UP000386847">
    <property type="component" value="Chromosome"/>
</dbReference>
<dbReference type="RefSeq" id="WP_153572148.1">
    <property type="nucleotide sequence ID" value="NZ_CP045725.1"/>
</dbReference>
<dbReference type="InterPro" id="IPR058593">
    <property type="entry name" value="ARB_07466-like_C"/>
</dbReference>
<feature type="compositionally biased region" description="Low complexity" evidence="1">
    <location>
        <begin position="108"/>
        <end position="161"/>
    </location>
</feature>
<keyword evidence="4" id="KW-1185">Reference proteome</keyword>
<evidence type="ECO:0000256" key="1">
    <source>
        <dbReference type="SAM" id="MobiDB-lite"/>
    </source>
</evidence>
<protein>
    <recommendedName>
        <fullName evidence="2">ARB-07466-like C-terminal domain-containing protein</fullName>
    </recommendedName>
</protein>
<gene>
    <name evidence="3" type="ORF">Rai3103_07995</name>
</gene>
<accession>A0A5Q2FAA6</accession>
<feature type="compositionally biased region" description="Basic and acidic residues" evidence="1">
    <location>
        <begin position="256"/>
        <end position="277"/>
    </location>
</feature>